<dbReference type="EMBL" id="BGZK01000375">
    <property type="protein sequence ID" value="GBP40015.1"/>
    <property type="molecule type" value="Genomic_DNA"/>
</dbReference>
<feature type="compositionally biased region" description="Basic and acidic residues" evidence="3">
    <location>
        <begin position="8"/>
        <end position="24"/>
    </location>
</feature>
<dbReference type="Gene3D" id="4.10.400.10">
    <property type="entry name" value="Low-density Lipoprotein Receptor"/>
    <property type="match status" value="1"/>
</dbReference>
<dbReference type="GO" id="GO:0005975">
    <property type="term" value="P:carbohydrate metabolic process"/>
    <property type="evidence" value="ECO:0007669"/>
    <property type="project" value="InterPro"/>
</dbReference>
<dbReference type="PANTHER" id="PTHR45985:SF5">
    <property type="entry name" value="CHITIN AND LDLR BINDING DEACETYLASE 3"/>
    <property type="match status" value="1"/>
</dbReference>
<name>A0A4C1VQE4_EUMVA</name>
<dbReference type="InterPro" id="IPR023415">
    <property type="entry name" value="LDLR_class-A_CS"/>
</dbReference>
<dbReference type="InterPro" id="IPR036055">
    <property type="entry name" value="LDL_receptor-like_sf"/>
</dbReference>
<evidence type="ECO:0000256" key="1">
    <source>
        <dbReference type="ARBA" id="ARBA00023157"/>
    </source>
</evidence>
<dbReference type="GO" id="GO:0008061">
    <property type="term" value="F:chitin binding"/>
    <property type="evidence" value="ECO:0007669"/>
    <property type="project" value="InterPro"/>
</dbReference>
<dbReference type="SUPFAM" id="SSF57625">
    <property type="entry name" value="Invertebrate chitin-binding proteins"/>
    <property type="match status" value="1"/>
</dbReference>
<gene>
    <name evidence="5" type="ORF">EVAR_19142_1</name>
</gene>
<dbReference type="PANTHER" id="PTHR45985">
    <property type="match status" value="1"/>
</dbReference>
<dbReference type="Pfam" id="PF00057">
    <property type="entry name" value="Ldl_recept_a"/>
    <property type="match status" value="1"/>
</dbReference>
<dbReference type="STRING" id="151549.A0A4C1VQE4"/>
<comment type="caution">
    <text evidence="5">The sequence shown here is derived from an EMBL/GenBank/DDBJ whole genome shotgun (WGS) entry which is preliminary data.</text>
</comment>
<dbReference type="SMART" id="SM00494">
    <property type="entry name" value="ChtBD2"/>
    <property type="match status" value="1"/>
</dbReference>
<dbReference type="InterPro" id="IPR002172">
    <property type="entry name" value="LDrepeatLR_classA_rpt"/>
</dbReference>
<dbReference type="CDD" id="cd00112">
    <property type="entry name" value="LDLa"/>
    <property type="match status" value="1"/>
</dbReference>
<feature type="disulfide bond" evidence="2">
    <location>
        <begin position="97"/>
        <end position="115"/>
    </location>
</feature>
<dbReference type="OrthoDB" id="504708at2759"/>
<dbReference type="InterPro" id="IPR036508">
    <property type="entry name" value="Chitin-bd_dom_sf"/>
</dbReference>
<sequence length="261" mass="28999">MIIDNTEGETRGHDPHDSPGNPEREELWSYEECAHYYLCLDGDVFEFRCSPGLMFDVKRQLCDEPLNVHNCDIATEIVIPKPLLELAACANETHLGCADGACLPADYFCDGSNDCFDSSDEGWCDATTDPNTPPICDPGSCQLPDCFCSSDGTKIPGGLDVTQVPQMILLTFNGAVNHENWDVFTKHIMIADRKNPNGCGIKATFFVSHPYTNYRHVQKLWNDGHEIAVNSITWLPTGRREAAVCTYMQGRAHRFGEGMQS</sequence>
<dbReference type="Pfam" id="PF01607">
    <property type="entry name" value="CBM_14"/>
    <property type="match status" value="1"/>
</dbReference>
<dbReference type="PROSITE" id="PS01209">
    <property type="entry name" value="LDLRA_1"/>
    <property type="match status" value="1"/>
</dbReference>
<evidence type="ECO:0000259" key="4">
    <source>
        <dbReference type="PROSITE" id="PS50940"/>
    </source>
</evidence>
<dbReference type="SUPFAM" id="SSF57424">
    <property type="entry name" value="LDL receptor-like module"/>
    <property type="match status" value="1"/>
</dbReference>
<proteinExistence type="predicted"/>
<keyword evidence="1 2" id="KW-1015">Disulfide bond</keyword>
<dbReference type="Proteomes" id="UP000299102">
    <property type="component" value="Unassembled WGS sequence"/>
</dbReference>
<dbReference type="Gene3D" id="2.170.140.10">
    <property type="entry name" value="Chitin binding domain"/>
    <property type="match status" value="1"/>
</dbReference>
<reference evidence="5 6" key="1">
    <citation type="journal article" date="2019" name="Commun. Biol.">
        <title>The bagworm genome reveals a unique fibroin gene that provides high tensile strength.</title>
        <authorList>
            <person name="Kono N."/>
            <person name="Nakamura H."/>
            <person name="Ohtoshi R."/>
            <person name="Tomita M."/>
            <person name="Numata K."/>
            <person name="Arakawa K."/>
        </authorList>
    </citation>
    <scope>NUCLEOTIDE SEQUENCE [LARGE SCALE GENOMIC DNA]</scope>
</reference>
<keyword evidence="6" id="KW-1185">Reference proteome</keyword>
<dbReference type="AlphaFoldDB" id="A0A4C1VQE4"/>
<evidence type="ECO:0000313" key="6">
    <source>
        <dbReference type="Proteomes" id="UP000299102"/>
    </source>
</evidence>
<evidence type="ECO:0000313" key="5">
    <source>
        <dbReference type="EMBL" id="GBP40015.1"/>
    </source>
</evidence>
<feature type="disulfide bond" evidence="2">
    <location>
        <begin position="109"/>
        <end position="124"/>
    </location>
</feature>
<dbReference type="SUPFAM" id="SSF88713">
    <property type="entry name" value="Glycoside hydrolase/deacetylase"/>
    <property type="match status" value="1"/>
</dbReference>
<evidence type="ECO:0000256" key="3">
    <source>
        <dbReference type="SAM" id="MobiDB-lite"/>
    </source>
</evidence>
<dbReference type="GO" id="GO:0005576">
    <property type="term" value="C:extracellular region"/>
    <property type="evidence" value="ECO:0007669"/>
    <property type="project" value="InterPro"/>
</dbReference>
<organism evidence="5 6">
    <name type="scientific">Eumeta variegata</name>
    <name type="common">Bagworm moth</name>
    <name type="synonym">Eumeta japonica</name>
    <dbReference type="NCBI Taxonomy" id="151549"/>
    <lineage>
        <taxon>Eukaryota</taxon>
        <taxon>Metazoa</taxon>
        <taxon>Ecdysozoa</taxon>
        <taxon>Arthropoda</taxon>
        <taxon>Hexapoda</taxon>
        <taxon>Insecta</taxon>
        <taxon>Pterygota</taxon>
        <taxon>Neoptera</taxon>
        <taxon>Endopterygota</taxon>
        <taxon>Lepidoptera</taxon>
        <taxon>Glossata</taxon>
        <taxon>Ditrysia</taxon>
        <taxon>Tineoidea</taxon>
        <taxon>Psychidae</taxon>
        <taxon>Oiketicinae</taxon>
        <taxon>Eumeta</taxon>
    </lineage>
</organism>
<dbReference type="GO" id="GO:0016787">
    <property type="term" value="F:hydrolase activity"/>
    <property type="evidence" value="ECO:0007669"/>
    <property type="project" value="UniProtKB-ARBA"/>
</dbReference>
<accession>A0A4C1VQE4</accession>
<dbReference type="PROSITE" id="PS50940">
    <property type="entry name" value="CHIT_BIND_II"/>
    <property type="match status" value="1"/>
</dbReference>
<dbReference type="SMART" id="SM00192">
    <property type="entry name" value="LDLa"/>
    <property type="match status" value="1"/>
</dbReference>
<dbReference type="InterPro" id="IPR011330">
    <property type="entry name" value="Glyco_hydro/deAcase_b/a-brl"/>
</dbReference>
<protein>
    <recommendedName>
        <fullName evidence="4">Chitin-binding type-2 domain-containing protein</fullName>
    </recommendedName>
</protein>
<feature type="domain" description="Chitin-binding type-2" evidence="4">
    <location>
        <begin position="15"/>
        <end position="73"/>
    </location>
</feature>
<dbReference type="InterPro" id="IPR002557">
    <property type="entry name" value="Chitin-bd_dom"/>
</dbReference>
<dbReference type="InterPro" id="IPR052740">
    <property type="entry name" value="CE4"/>
</dbReference>
<comment type="caution">
    <text evidence="2">Lacks conserved residue(s) required for the propagation of feature annotation.</text>
</comment>
<evidence type="ECO:0000256" key="2">
    <source>
        <dbReference type="PROSITE-ProRule" id="PRU00124"/>
    </source>
</evidence>
<feature type="region of interest" description="Disordered" evidence="3">
    <location>
        <begin position="1"/>
        <end position="24"/>
    </location>
</feature>
<dbReference type="PROSITE" id="PS50068">
    <property type="entry name" value="LDLRA_2"/>
    <property type="match status" value="1"/>
</dbReference>